<dbReference type="EMBL" id="CP139960">
    <property type="protein sequence ID" value="WQD38405.1"/>
    <property type="molecule type" value="Genomic_DNA"/>
</dbReference>
<dbReference type="InterPro" id="IPR011989">
    <property type="entry name" value="ARM-like"/>
</dbReference>
<sequence length="176" mass="19391">MNLALLFKDKTIKAKAKVARVGNWILSDELGVHELLAFSETQNPSDKATCIEALEYVTRKNPAVADEGLLDFMTATLQEDEPRIKWESARVIGNIAKLFPTALSKAIDHLLINATHSGTVVRWSSAFALAEILKLKTAYNIKLLPAIESLNSKETDGGVQKKYQDALKKVRKGTKG</sequence>
<name>A0ABZ0W564_9BACT</name>
<protein>
    <recommendedName>
        <fullName evidence="3">HEAT repeat domain-containing protein</fullName>
    </recommendedName>
</protein>
<reference evidence="1 2" key="1">
    <citation type="submission" date="2023-12" db="EMBL/GenBank/DDBJ databases">
        <title>Genome sequencing and assembly of bacterial species from a model synthetic community.</title>
        <authorList>
            <person name="Hogle S.L."/>
        </authorList>
    </citation>
    <scope>NUCLEOTIDE SEQUENCE [LARGE SCALE GENOMIC DNA]</scope>
    <source>
        <strain evidence="1 2">HAMBI_3031</strain>
    </source>
</reference>
<evidence type="ECO:0000313" key="1">
    <source>
        <dbReference type="EMBL" id="WQD38405.1"/>
    </source>
</evidence>
<keyword evidence="2" id="KW-1185">Reference proteome</keyword>
<dbReference type="RefSeq" id="WP_114791167.1">
    <property type="nucleotide sequence ID" value="NZ_CP139960.1"/>
</dbReference>
<dbReference type="Proteomes" id="UP001325680">
    <property type="component" value="Chromosome"/>
</dbReference>
<evidence type="ECO:0008006" key="3">
    <source>
        <dbReference type="Google" id="ProtNLM"/>
    </source>
</evidence>
<dbReference type="InterPro" id="IPR016024">
    <property type="entry name" value="ARM-type_fold"/>
</dbReference>
<organism evidence="1 2">
    <name type="scientific">Niabella yanshanensis</name>
    <dbReference type="NCBI Taxonomy" id="577386"/>
    <lineage>
        <taxon>Bacteria</taxon>
        <taxon>Pseudomonadati</taxon>
        <taxon>Bacteroidota</taxon>
        <taxon>Chitinophagia</taxon>
        <taxon>Chitinophagales</taxon>
        <taxon>Chitinophagaceae</taxon>
        <taxon>Niabella</taxon>
    </lineage>
</organism>
<dbReference type="Gene3D" id="1.25.10.10">
    <property type="entry name" value="Leucine-rich Repeat Variant"/>
    <property type="match status" value="1"/>
</dbReference>
<proteinExistence type="predicted"/>
<gene>
    <name evidence="1" type="ORF">U0035_22280</name>
</gene>
<dbReference type="SUPFAM" id="SSF48371">
    <property type="entry name" value="ARM repeat"/>
    <property type="match status" value="1"/>
</dbReference>
<evidence type="ECO:0000313" key="2">
    <source>
        <dbReference type="Proteomes" id="UP001325680"/>
    </source>
</evidence>
<accession>A0ABZ0W564</accession>